<evidence type="ECO:0000313" key="10">
    <source>
        <dbReference type="EMBL" id="TDU87119.1"/>
    </source>
</evidence>
<dbReference type="PROSITE" id="PS51764">
    <property type="entry name" value="GH26"/>
    <property type="match status" value="1"/>
</dbReference>
<accession>A0A4R7T699</accession>
<evidence type="ECO:0000256" key="4">
    <source>
        <dbReference type="ARBA" id="ARBA00022801"/>
    </source>
</evidence>
<evidence type="ECO:0000256" key="3">
    <source>
        <dbReference type="ARBA" id="ARBA00022729"/>
    </source>
</evidence>
<evidence type="ECO:0000256" key="7">
    <source>
        <dbReference type="SAM" id="MobiDB-lite"/>
    </source>
</evidence>
<keyword evidence="2" id="KW-0964">Secreted</keyword>
<evidence type="ECO:0000256" key="8">
    <source>
        <dbReference type="SAM" id="Phobius"/>
    </source>
</evidence>
<feature type="compositionally biased region" description="Low complexity" evidence="7">
    <location>
        <begin position="220"/>
        <end position="277"/>
    </location>
</feature>
<keyword evidence="3" id="KW-0732">Signal</keyword>
<feature type="region of interest" description="Disordered" evidence="7">
    <location>
        <begin position="215"/>
        <end position="277"/>
    </location>
</feature>
<comment type="subcellular location">
    <subcellularLocation>
        <location evidence="1">Secreted</location>
    </subcellularLocation>
</comment>
<keyword evidence="8" id="KW-0812">Transmembrane</keyword>
<keyword evidence="5 6" id="KW-0326">Glycosidase</keyword>
<feature type="active site" description="Nucleophile" evidence="6">
    <location>
        <position position="521"/>
    </location>
</feature>
<proteinExistence type="inferred from homology"/>
<dbReference type="Pfam" id="PF24517">
    <property type="entry name" value="CBM96"/>
    <property type="match status" value="1"/>
</dbReference>
<dbReference type="AlphaFoldDB" id="A0A4R7T699"/>
<keyword evidence="11" id="KW-1185">Reference proteome</keyword>
<evidence type="ECO:0000256" key="5">
    <source>
        <dbReference type="ARBA" id="ARBA00023295"/>
    </source>
</evidence>
<evidence type="ECO:0000256" key="1">
    <source>
        <dbReference type="ARBA" id="ARBA00004613"/>
    </source>
</evidence>
<gene>
    <name evidence="10" type="ORF">EV138_0636</name>
</gene>
<comment type="similarity">
    <text evidence="6">Belongs to the glycosyl hydrolase 26 family.</text>
</comment>
<sequence>MRDEISRRHARHRAAVPSDVLNEPAAKAGRRTLIPIVAAIAILLGTTGLGFAALNQPAKPPAPVQLSATADAYISSKSPTQRHGWSARLVAKANEASILVRYTVPVAASGFDRKATLVLHRLTRGTAGKITASTGPSGWAENVTYATTPKAAGTPIATVADDGTSAELRIDVSAAVTDAGVLNLALTQTDGSDYAVFGARESGLNQSKLEISYVPEGDGPTPSMPTSAPTKPTTSVPTSTPTVVPTKPTATPTTTTTTTKPPTTTPTTTKPTSTPTAGPGCTVSALLVPSCGAWFGAAANPLGSESWDAALPAFESTIGRTVDIAHYYNSSPKLFPTADMIKRAREPGKKRMLLLNWKPEMGRTWAQVAAGDPTVDAAIDAEAKYLKSTFPEKFFLGIHHEPEDEVKPAAGSGMTAKDYKAMYRHVALRLKANGVTNAVFVMNYMGTPHWGSQSWFADLYPGDDVVDWIAEDPYIFGTSKDWWTDFASAVDRKDTYTYPNWPGFYTWATTKHPGKPIMLGEWGVNEQTAFNMSKSDVLNTVNAGLAKRPAIKALVYWNETKFNPVGETRLDSSSAARSTAQQVLGSGSLLRRLN</sequence>
<dbReference type="Gene3D" id="3.20.20.80">
    <property type="entry name" value="Glycosidases"/>
    <property type="match status" value="1"/>
</dbReference>
<evidence type="ECO:0000256" key="2">
    <source>
        <dbReference type="ARBA" id="ARBA00022525"/>
    </source>
</evidence>
<dbReference type="InterPro" id="IPR055372">
    <property type="entry name" value="CBM96"/>
</dbReference>
<keyword evidence="8" id="KW-0472">Membrane</keyword>
<protein>
    <recommendedName>
        <fullName evidence="9">GH26 domain-containing protein</fullName>
    </recommendedName>
</protein>
<dbReference type="InterPro" id="IPR017853">
    <property type="entry name" value="GH"/>
</dbReference>
<evidence type="ECO:0000259" key="9">
    <source>
        <dbReference type="PROSITE" id="PS51764"/>
    </source>
</evidence>
<dbReference type="GO" id="GO:0004553">
    <property type="term" value="F:hydrolase activity, hydrolyzing O-glycosyl compounds"/>
    <property type="evidence" value="ECO:0007669"/>
    <property type="project" value="InterPro"/>
</dbReference>
<dbReference type="SUPFAM" id="SSF51445">
    <property type="entry name" value="(Trans)glycosidases"/>
    <property type="match status" value="1"/>
</dbReference>
<comment type="caution">
    <text evidence="10">The sequence shown here is derived from an EMBL/GenBank/DDBJ whole genome shotgun (WGS) entry which is preliminary data.</text>
</comment>
<keyword evidence="8" id="KW-1133">Transmembrane helix</keyword>
<feature type="transmembrane region" description="Helical" evidence="8">
    <location>
        <begin position="33"/>
        <end position="54"/>
    </location>
</feature>
<dbReference type="GO" id="GO:0005576">
    <property type="term" value="C:extracellular region"/>
    <property type="evidence" value="ECO:0007669"/>
    <property type="project" value="UniProtKB-SubCell"/>
</dbReference>
<organism evidence="10 11">
    <name type="scientific">Kribbella voronezhensis</name>
    <dbReference type="NCBI Taxonomy" id="2512212"/>
    <lineage>
        <taxon>Bacteria</taxon>
        <taxon>Bacillati</taxon>
        <taxon>Actinomycetota</taxon>
        <taxon>Actinomycetes</taxon>
        <taxon>Propionibacteriales</taxon>
        <taxon>Kribbellaceae</taxon>
        <taxon>Kribbella</taxon>
    </lineage>
</organism>
<name>A0A4R7T699_9ACTN</name>
<feature type="active site" description="Proton donor" evidence="6">
    <location>
        <position position="401"/>
    </location>
</feature>
<evidence type="ECO:0000256" key="6">
    <source>
        <dbReference type="PROSITE-ProRule" id="PRU01100"/>
    </source>
</evidence>
<feature type="domain" description="GH26" evidence="9">
    <location>
        <begin position="274"/>
        <end position="585"/>
    </location>
</feature>
<dbReference type="InterPro" id="IPR022790">
    <property type="entry name" value="GH26_dom"/>
</dbReference>
<reference evidence="10 11" key="1">
    <citation type="submission" date="2019-03" db="EMBL/GenBank/DDBJ databases">
        <title>Genomic Encyclopedia of Type Strains, Phase III (KMG-III): the genomes of soil and plant-associated and newly described type strains.</title>
        <authorList>
            <person name="Whitman W."/>
        </authorList>
    </citation>
    <scope>NUCLEOTIDE SEQUENCE [LARGE SCALE GENOMIC DNA]</scope>
    <source>
        <strain evidence="10 11">VKM Ac-2575</strain>
    </source>
</reference>
<dbReference type="EMBL" id="SOCE01000001">
    <property type="protein sequence ID" value="TDU87119.1"/>
    <property type="molecule type" value="Genomic_DNA"/>
</dbReference>
<keyword evidence="4 6" id="KW-0378">Hydrolase</keyword>
<evidence type="ECO:0000313" key="11">
    <source>
        <dbReference type="Proteomes" id="UP000295151"/>
    </source>
</evidence>
<dbReference type="Proteomes" id="UP000295151">
    <property type="component" value="Unassembled WGS sequence"/>
</dbReference>